<dbReference type="Pfam" id="PF26616">
    <property type="entry name" value="CorA-like"/>
    <property type="match status" value="1"/>
</dbReference>
<reference evidence="8" key="1">
    <citation type="submission" date="2021-05" db="EMBL/GenBank/DDBJ databases">
        <title>Comparative genomics of three Colletotrichum scovillei strains and genetic complementation revealed genes involved fungal growth and virulence on chili pepper.</title>
        <authorList>
            <person name="Hsieh D.-K."/>
            <person name="Chuang S.-C."/>
            <person name="Chen C.-Y."/>
            <person name="Chao Y.-T."/>
            <person name="Lu M.-Y.J."/>
            <person name="Lee M.-H."/>
            <person name="Shih M.-C."/>
        </authorList>
    </citation>
    <scope>NUCLEOTIDE SEQUENCE</scope>
    <source>
        <strain evidence="8">Coll-153</strain>
    </source>
</reference>
<protein>
    <recommendedName>
        <fullName evidence="7">CorA-like transporter domain-containing protein</fullName>
    </recommendedName>
</protein>
<dbReference type="InterPro" id="IPR045863">
    <property type="entry name" value="CorA_TM1_TM2"/>
</dbReference>
<evidence type="ECO:0000256" key="2">
    <source>
        <dbReference type="ARBA" id="ARBA00022692"/>
    </source>
</evidence>
<dbReference type="GO" id="GO:0016020">
    <property type="term" value="C:membrane"/>
    <property type="evidence" value="ECO:0007669"/>
    <property type="project" value="UniProtKB-SubCell"/>
</dbReference>
<evidence type="ECO:0000256" key="5">
    <source>
        <dbReference type="SAM" id="MobiDB-lite"/>
    </source>
</evidence>
<keyword evidence="4 6" id="KW-0472">Membrane</keyword>
<evidence type="ECO:0000256" key="3">
    <source>
        <dbReference type="ARBA" id="ARBA00022989"/>
    </source>
</evidence>
<dbReference type="Gene3D" id="1.20.58.340">
    <property type="entry name" value="Magnesium transport protein CorA, transmembrane region"/>
    <property type="match status" value="1"/>
</dbReference>
<sequence>MMSGWDQYFARQQSGFNLAGLRNQLDDLTVTAFASKDSETLFDVLDIDNNNDNKFHASIVKDEDDLNHVLDTAPTAGIRIISISSARTINPLRITSSIAGRLFDRYQVRAEFLRVLLSFGDEPHQSEAGSANSTFVPQGDDAYTLLYKLNFVERNDRSGPDAWSFRHVGVYHQHKPGFDLFILLHCQPASELAETLQDLVEEEEEAEFSEELSDKSASTVNVFRRDLCSQPAMLHHYVLSCYLDNWRAYLRHLGDRFSKVLNTAMVPHAKMDHNVWVTFKSVRELRNTNDLALFASACCQSNLEVTGCILSTGKFPAAEFRSMETMLRGYIDSSAVLRQRVDNTVELASYTLSLHNQQELQLLTHEMKTHIKNTGDVTLKLKDLTENTVDDSAIVRIITIISAIYLPGSFVGSLFGSNYFSFNEKTRKIAIARDFWVFVLVWLILTLLTGAAYFYTDIRKKKKKKATRALKDLGDDVDEDQNNYNKPSPLSPSARQYGVESRSPPSPSRRFSIARKRG</sequence>
<comment type="subcellular location">
    <subcellularLocation>
        <location evidence="1">Membrane</location>
        <topology evidence="1">Multi-pass membrane protein</topology>
    </subcellularLocation>
</comment>
<feature type="transmembrane region" description="Helical" evidence="6">
    <location>
        <begin position="435"/>
        <end position="455"/>
    </location>
</feature>
<feature type="domain" description="CorA-like transporter" evidence="7">
    <location>
        <begin position="11"/>
        <end position="264"/>
    </location>
</feature>
<evidence type="ECO:0000256" key="6">
    <source>
        <dbReference type="SAM" id="Phobius"/>
    </source>
</evidence>
<evidence type="ECO:0000313" key="8">
    <source>
        <dbReference type="EMBL" id="KAG7057520.1"/>
    </source>
</evidence>
<evidence type="ECO:0000313" key="9">
    <source>
        <dbReference type="Proteomes" id="UP000699042"/>
    </source>
</evidence>
<keyword evidence="2 6" id="KW-0812">Transmembrane</keyword>
<evidence type="ECO:0000256" key="1">
    <source>
        <dbReference type="ARBA" id="ARBA00004141"/>
    </source>
</evidence>
<gene>
    <name evidence="8" type="ORF">JMJ77_004905</name>
</gene>
<dbReference type="InterPro" id="IPR058257">
    <property type="entry name" value="CorA-like_dom"/>
</dbReference>
<name>A0A9P7UHN1_9PEZI</name>
<feature type="compositionally biased region" description="Polar residues" evidence="5">
    <location>
        <begin position="482"/>
        <end position="494"/>
    </location>
</feature>
<comment type="caution">
    <text evidence="8">The sequence shown here is derived from an EMBL/GenBank/DDBJ whole genome shotgun (WGS) entry which is preliminary data.</text>
</comment>
<accession>A0A9P7UHN1</accession>
<keyword evidence="9" id="KW-1185">Reference proteome</keyword>
<proteinExistence type="predicted"/>
<dbReference type="AlphaFoldDB" id="A0A9P7UHN1"/>
<evidence type="ECO:0000259" key="7">
    <source>
        <dbReference type="Pfam" id="PF26616"/>
    </source>
</evidence>
<dbReference type="EMBL" id="JAESDN010000001">
    <property type="protein sequence ID" value="KAG7057520.1"/>
    <property type="molecule type" value="Genomic_DNA"/>
</dbReference>
<feature type="region of interest" description="Disordered" evidence="5">
    <location>
        <begin position="472"/>
        <end position="518"/>
    </location>
</feature>
<organism evidence="8 9">
    <name type="scientific">Colletotrichum scovillei</name>
    <dbReference type="NCBI Taxonomy" id="1209932"/>
    <lineage>
        <taxon>Eukaryota</taxon>
        <taxon>Fungi</taxon>
        <taxon>Dikarya</taxon>
        <taxon>Ascomycota</taxon>
        <taxon>Pezizomycotina</taxon>
        <taxon>Sordariomycetes</taxon>
        <taxon>Hypocreomycetidae</taxon>
        <taxon>Glomerellales</taxon>
        <taxon>Glomerellaceae</taxon>
        <taxon>Colletotrichum</taxon>
        <taxon>Colletotrichum acutatum species complex</taxon>
    </lineage>
</organism>
<dbReference type="SUPFAM" id="SSF144083">
    <property type="entry name" value="Magnesium transport protein CorA, transmembrane region"/>
    <property type="match status" value="1"/>
</dbReference>
<dbReference type="Proteomes" id="UP000699042">
    <property type="component" value="Unassembled WGS sequence"/>
</dbReference>
<evidence type="ECO:0000256" key="4">
    <source>
        <dbReference type="ARBA" id="ARBA00023136"/>
    </source>
</evidence>
<keyword evidence="3 6" id="KW-1133">Transmembrane helix</keyword>
<feature type="transmembrane region" description="Helical" evidence="6">
    <location>
        <begin position="393"/>
        <end position="415"/>
    </location>
</feature>